<evidence type="ECO:0000256" key="2">
    <source>
        <dbReference type="SAM" id="MobiDB-lite"/>
    </source>
</evidence>
<feature type="coiled-coil region" evidence="1">
    <location>
        <begin position="124"/>
        <end position="191"/>
    </location>
</feature>
<dbReference type="PANTHER" id="PTHR28006">
    <property type="entry name" value="MONOPOLIN COMPLEX SUBUNIT CSM1"/>
    <property type="match status" value="1"/>
</dbReference>
<dbReference type="Proteomes" id="UP000054279">
    <property type="component" value="Unassembled WGS sequence"/>
</dbReference>
<protein>
    <recommendedName>
        <fullName evidence="5">Monopolin complex subunit Csm1/Pcs1 C-terminal domain-containing protein</fullName>
    </recommendedName>
</protein>
<reference evidence="3 4" key="1">
    <citation type="submission" date="2014-06" db="EMBL/GenBank/DDBJ databases">
        <title>Evolutionary Origins and Diversification of the Mycorrhizal Mutualists.</title>
        <authorList>
            <consortium name="DOE Joint Genome Institute"/>
            <consortium name="Mycorrhizal Genomics Consortium"/>
            <person name="Kohler A."/>
            <person name="Kuo A."/>
            <person name="Nagy L.G."/>
            <person name="Floudas D."/>
            <person name="Copeland A."/>
            <person name="Barry K.W."/>
            <person name="Cichocki N."/>
            <person name="Veneault-Fourrey C."/>
            <person name="LaButti K."/>
            <person name="Lindquist E.A."/>
            <person name="Lipzen A."/>
            <person name="Lundell T."/>
            <person name="Morin E."/>
            <person name="Murat C."/>
            <person name="Riley R."/>
            <person name="Ohm R."/>
            <person name="Sun H."/>
            <person name="Tunlid A."/>
            <person name="Henrissat B."/>
            <person name="Grigoriev I.V."/>
            <person name="Hibbett D.S."/>
            <person name="Martin F."/>
        </authorList>
    </citation>
    <scope>NUCLEOTIDE SEQUENCE [LARGE SCALE GENOMIC DNA]</scope>
    <source>
        <strain evidence="3 4">SS14</strain>
    </source>
</reference>
<name>A0A0C9VDR0_SPHS4</name>
<proteinExistence type="predicted"/>
<feature type="compositionally biased region" description="Acidic residues" evidence="2">
    <location>
        <begin position="410"/>
        <end position="426"/>
    </location>
</feature>
<dbReference type="GO" id="GO:0033551">
    <property type="term" value="C:monopolin complex"/>
    <property type="evidence" value="ECO:0007669"/>
    <property type="project" value="InterPro"/>
</dbReference>
<dbReference type="Gene3D" id="3.90.1150.80">
    <property type="match status" value="1"/>
</dbReference>
<dbReference type="GO" id="GO:1990644">
    <property type="term" value="F:microtubule site clamp"/>
    <property type="evidence" value="ECO:0007669"/>
    <property type="project" value="TreeGrafter"/>
</dbReference>
<accession>A0A0C9VDR0</accession>
<gene>
    <name evidence="3" type="ORF">M422DRAFT_69869</name>
</gene>
<dbReference type="OrthoDB" id="3216420at2759"/>
<dbReference type="GO" id="GO:0045144">
    <property type="term" value="P:meiotic sister chromatid segregation"/>
    <property type="evidence" value="ECO:0007669"/>
    <property type="project" value="TreeGrafter"/>
</dbReference>
<dbReference type="InterPro" id="IPR040349">
    <property type="entry name" value="Csm1/Pcs1"/>
</dbReference>
<evidence type="ECO:0000313" key="4">
    <source>
        <dbReference type="Proteomes" id="UP000054279"/>
    </source>
</evidence>
<feature type="region of interest" description="Disordered" evidence="2">
    <location>
        <begin position="405"/>
        <end position="426"/>
    </location>
</feature>
<dbReference type="GO" id="GO:0072686">
    <property type="term" value="C:mitotic spindle"/>
    <property type="evidence" value="ECO:0007669"/>
    <property type="project" value="TreeGrafter"/>
</dbReference>
<dbReference type="HOGENOM" id="CLU_042819_1_0_1"/>
<sequence length="426" mass="48083">MASSGDDFASYNHSPQVIAKPASNAVVGSSGKRTNASRSTRNAMNKPITVSSEEDEEVHEDKQPKAKPKRGKTPTSNTGRAPASKGKGRVLSVPPVKRKKIDEEVDVDETEVIVETDEESRKPQRRLQEQLIRLQKMCEDLQQQRDAFSHQLQELFQIRQTETEKLIAEQKAQYEARLKAQEDTIIELQSSLARADSLSKTGAGTSLHFLTRETADQEKQDVQREVSKWKHVVKEKDNTIKEKDKEIGDLNETIRTLRLDLKAEIENSKVLASRTQPPSATKQGKLDPKHTQVICLYEECTSLLITNVKQETVKQESVKKEPTVTYTCVQTATTNSDERRLGLSFTLRCFEDMDEETGQSEKKVVYTPLGLEKESEEFVEQLDFLAGPFTFSRDQMPVFLDTVRKRLGPEEEPADGAEEDTPMEDA</sequence>
<evidence type="ECO:0000313" key="3">
    <source>
        <dbReference type="EMBL" id="KIJ35735.1"/>
    </source>
</evidence>
<dbReference type="EMBL" id="KN837185">
    <property type="protein sequence ID" value="KIJ35735.1"/>
    <property type="molecule type" value="Genomic_DNA"/>
</dbReference>
<feature type="coiled-coil region" evidence="1">
    <location>
        <begin position="233"/>
        <end position="260"/>
    </location>
</feature>
<evidence type="ECO:0000256" key="1">
    <source>
        <dbReference type="SAM" id="Coils"/>
    </source>
</evidence>
<evidence type="ECO:0008006" key="5">
    <source>
        <dbReference type="Google" id="ProtNLM"/>
    </source>
</evidence>
<keyword evidence="4" id="KW-1185">Reference proteome</keyword>
<dbReference type="GO" id="GO:0034506">
    <property type="term" value="C:chromosome, centromeric core domain"/>
    <property type="evidence" value="ECO:0007669"/>
    <property type="project" value="TreeGrafter"/>
</dbReference>
<dbReference type="PANTHER" id="PTHR28006:SF1">
    <property type="entry name" value="MONOPOLIN COMPLEX SUBUNIT CSM1"/>
    <property type="match status" value="1"/>
</dbReference>
<dbReference type="GO" id="GO:0051315">
    <property type="term" value="P:attachment of mitotic spindle microtubules to kinetochore"/>
    <property type="evidence" value="ECO:0007669"/>
    <property type="project" value="TreeGrafter"/>
</dbReference>
<dbReference type="GO" id="GO:0005730">
    <property type="term" value="C:nucleolus"/>
    <property type="evidence" value="ECO:0007669"/>
    <property type="project" value="TreeGrafter"/>
</dbReference>
<feature type="region of interest" description="Disordered" evidence="2">
    <location>
        <begin position="1"/>
        <end position="97"/>
    </location>
</feature>
<keyword evidence="1" id="KW-0175">Coiled coil</keyword>
<dbReference type="AlphaFoldDB" id="A0A0C9VDR0"/>
<dbReference type="InterPro" id="IPR038608">
    <property type="entry name" value="Csm1/Pcs1_C_sf"/>
</dbReference>
<feature type="compositionally biased region" description="Polar residues" evidence="2">
    <location>
        <begin position="31"/>
        <end position="43"/>
    </location>
</feature>
<organism evidence="3 4">
    <name type="scientific">Sphaerobolus stellatus (strain SS14)</name>
    <dbReference type="NCBI Taxonomy" id="990650"/>
    <lineage>
        <taxon>Eukaryota</taxon>
        <taxon>Fungi</taxon>
        <taxon>Dikarya</taxon>
        <taxon>Basidiomycota</taxon>
        <taxon>Agaricomycotina</taxon>
        <taxon>Agaricomycetes</taxon>
        <taxon>Phallomycetidae</taxon>
        <taxon>Geastrales</taxon>
        <taxon>Sphaerobolaceae</taxon>
        <taxon>Sphaerobolus</taxon>
    </lineage>
</organism>
<dbReference type="CDD" id="cd23787">
    <property type="entry name" value="RWD_CSM1"/>
    <property type="match status" value="1"/>
</dbReference>